<gene>
    <name evidence="1" type="ORF">LARSCL_LOCUS5400</name>
</gene>
<dbReference type="AlphaFoldDB" id="A0AAV1ZJN1"/>
<name>A0AAV1ZJN1_9ARAC</name>
<reference evidence="1 2" key="1">
    <citation type="submission" date="2024-04" db="EMBL/GenBank/DDBJ databases">
        <authorList>
            <person name="Rising A."/>
            <person name="Reimegard J."/>
            <person name="Sonavane S."/>
            <person name="Akerstrom W."/>
            <person name="Nylinder S."/>
            <person name="Hedman E."/>
            <person name="Kallberg Y."/>
        </authorList>
    </citation>
    <scope>NUCLEOTIDE SEQUENCE [LARGE SCALE GENOMIC DNA]</scope>
</reference>
<dbReference type="Proteomes" id="UP001497382">
    <property type="component" value="Unassembled WGS sequence"/>
</dbReference>
<accession>A0AAV1ZJN1</accession>
<keyword evidence="2" id="KW-1185">Reference proteome</keyword>
<proteinExistence type="predicted"/>
<protein>
    <submittedName>
        <fullName evidence="1">Uncharacterized protein</fullName>
    </submittedName>
</protein>
<sequence length="44" mass="5450">MWTDKIYEKFELESSWMVSMRAADHPLYCVQTFPRAFFICFHTW</sequence>
<evidence type="ECO:0000313" key="1">
    <source>
        <dbReference type="EMBL" id="CAL1270623.1"/>
    </source>
</evidence>
<evidence type="ECO:0000313" key="2">
    <source>
        <dbReference type="Proteomes" id="UP001497382"/>
    </source>
</evidence>
<comment type="caution">
    <text evidence="1">The sequence shown here is derived from an EMBL/GenBank/DDBJ whole genome shotgun (WGS) entry which is preliminary data.</text>
</comment>
<organism evidence="1 2">
    <name type="scientific">Larinioides sclopetarius</name>
    <dbReference type="NCBI Taxonomy" id="280406"/>
    <lineage>
        <taxon>Eukaryota</taxon>
        <taxon>Metazoa</taxon>
        <taxon>Ecdysozoa</taxon>
        <taxon>Arthropoda</taxon>
        <taxon>Chelicerata</taxon>
        <taxon>Arachnida</taxon>
        <taxon>Araneae</taxon>
        <taxon>Araneomorphae</taxon>
        <taxon>Entelegynae</taxon>
        <taxon>Araneoidea</taxon>
        <taxon>Araneidae</taxon>
        <taxon>Larinioides</taxon>
    </lineage>
</organism>
<dbReference type="EMBL" id="CAXIEN010000050">
    <property type="protein sequence ID" value="CAL1270623.1"/>
    <property type="molecule type" value="Genomic_DNA"/>
</dbReference>